<accession>A0ABD0KZE4</accession>
<keyword evidence="3" id="KW-1185">Reference proteome</keyword>
<feature type="transmembrane region" description="Helical" evidence="1">
    <location>
        <begin position="299"/>
        <end position="317"/>
    </location>
</feature>
<feature type="transmembrane region" description="Helical" evidence="1">
    <location>
        <begin position="98"/>
        <end position="118"/>
    </location>
</feature>
<dbReference type="Gene3D" id="1.20.1070.10">
    <property type="entry name" value="Rhodopsin 7-helix transmembrane proteins"/>
    <property type="match status" value="2"/>
</dbReference>
<keyword evidence="1" id="KW-0812">Transmembrane</keyword>
<dbReference type="AlphaFoldDB" id="A0ABD0KZE4"/>
<dbReference type="SUPFAM" id="SSF81321">
    <property type="entry name" value="Family A G protein-coupled receptor-like"/>
    <property type="match status" value="2"/>
</dbReference>
<evidence type="ECO:0008006" key="4">
    <source>
        <dbReference type="Google" id="ProtNLM"/>
    </source>
</evidence>
<protein>
    <recommendedName>
        <fullName evidence="4">G-protein coupled receptors family 1 profile domain-containing protein</fullName>
    </recommendedName>
</protein>
<proteinExistence type="predicted"/>
<sequence>MANTTLSIEAVSSSLEGRDHGHSFEITKDSISANRSIVFGYTTDHPNGDSEQEDPDHDPLVVIPEDVYMTVLDFILVTGLLGNALVFTLCWDRSIRTCSYGVILRALALTDSLVLSLICTEDNLDYVGFLHEFLTVHPAFCAFWNGVFVNRDDAVALACRLADSRPLRGRGFPVEEGFPLYLQGSCRLVSSLPCLIILGFNLHILCVIHRHAHFRRNFQGERAESSGSGKLDRATVSLMAVSVMAFLTLVPKTMLEVIELAWMDQHDAVVTAADEAGDDIPPEPHYLVVAHETWPVLNLIYLMNFAQNFYVLMITNARFREVIRKKLCWRCRAGAATRGVSETQLSSVASEIGTVTGTVHTLQSTINGK</sequence>
<comment type="caution">
    <text evidence="2">The sequence shown here is derived from an EMBL/GenBank/DDBJ whole genome shotgun (WGS) entry which is preliminary data.</text>
</comment>
<reference evidence="2 3" key="1">
    <citation type="journal article" date="2023" name="Sci. Data">
        <title>Genome assembly of the Korean intertidal mud-creeper Batillaria attramentaria.</title>
        <authorList>
            <person name="Patra A.K."/>
            <person name="Ho P.T."/>
            <person name="Jun S."/>
            <person name="Lee S.J."/>
            <person name="Kim Y."/>
            <person name="Won Y.J."/>
        </authorList>
    </citation>
    <scope>NUCLEOTIDE SEQUENCE [LARGE SCALE GENOMIC DNA]</scope>
    <source>
        <strain evidence="2">Wonlab-2016</strain>
    </source>
</reference>
<dbReference type="EMBL" id="JACVVK020000102">
    <property type="protein sequence ID" value="KAK7492587.1"/>
    <property type="molecule type" value="Genomic_DNA"/>
</dbReference>
<evidence type="ECO:0000313" key="2">
    <source>
        <dbReference type="EMBL" id="KAK7492587.1"/>
    </source>
</evidence>
<evidence type="ECO:0000256" key="1">
    <source>
        <dbReference type="SAM" id="Phobius"/>
    </source>
</evidence>
<gene>
    <name evidence="2" type="ORF">BaRGS_00016253</name>
</gene>
<dbReference type="PANTHER" id="PTHR46641">
    <property type="entry name" value="FMRFAMIDE RECEPTOR-RELATED"/>
    <property type="match status" value="1"/>
</dbReference>
<keyword evidence="1" id="KW-0472">Membrane</keyword>
<feature type="transmembrane region" description="Helical" evidence="1">
    <location>
        <begin position="231"/>
        <end position="250"/>
    </location>
</feature>
<name>A0ABD0KZE4_9CAEN</name>
<feature type="transmembrane region" description="Helical" evidence="1">
    <location>
        <begin position="67"/>
        <end position="91"/>
    </location>
</feature>
<organism evidence="2 3">
    <name type="scientific">Batillaria attramentaria</name>
    <dbReference type="NCBI Taxonomy" id="370345"/>
    <lineage>
        <taxon>Eukaryota</taxon>
        <taxon>Metazoa</taxon>
        <taxon>Spiralia</taxon>
        <taxon>Lophotrochozoa</taxon>
        <taxon>Mollusca</taxon>
        <taxon>Gastropoda</taxon>
        <taxon>Caenogastropoda</taxon>
        <taxon>Sorbeoconcha</taxon>
        <taxon>Cerithioidea</taxon>
        <taxon>Batillariidae</taxon>
        <taxon>Batillaria</taxon>
    </lineage>
</organism>
<dbReference type="InterPro" id="IPR052954">
    <property type="entry name" value="GPCR-Ligand_Int"/>
</dbReference>
<keyword evidence="1" id="KW-1133">Transmembrane helix</keyword>
<dbReference type="Proteomes" id="UP001519460">
    <property type="component" value="Unassembled WGS sequence"/>
</dbReference>
<feature type="transmembrane region" description="Helical" evidence="1">
    <location>
        <begin position="188"/>
        <end position="210"/>
    </location>
</feature>
<evidence type="ECO:0000313" key="3">
    <source>
        <dbReference type="Proteomes" id="UP001519460"/>
    </source>
</evidence>